<dbReference type="EMBL" id="JAELUP010000086">
    <property type="protein sequence ID" value="MBJ6362626.1"/>
    <property type="molecule type" value="Genomic_DNA"/>
</dbReference>
<organism evidence="2 3">
    <name type="scientific">Paenibacillus roseus</name>
    <dbReference type="NCBI Taxonomy" id="2798579"/>
    <lineage>
        <taxon>Bacteria</taxon>
        <taxon>Bacillati</taxon>
        <taxon>Bacillota</taxon>
        <taxon>Bacilli</taxon>
        <taxon>Bacillales</taxon>
        <taxon>Paenibacillaceae</taxon>
        <taxon>Paenibacillus</taxon>
    </lineage>
</organism>
<reference evidence="2" key="1">
    <citation type="submission" date="2020-12" db="EMBL/GenBank/DDBJ databases">
        <authorList>
            <person name="Huq M.A."/>
        </authorList>
    </citation>
    <scope>NUCLEOTIDE SEQUENCE</scope>
    <source>
        <strain evidence="2">MAHUQ-46</strain>
    </source>
</reference>
<dbReference type="AlphaFoldDB" id="A0A934J0K1"/>
<dbReference type="Pfam" id="PF13443">
    <property type="entry name" value="HTH_26"/>
    <property type="match status" value="1"/>
</dbReference>
<dbReference type="Gene3D" id="1.10.260.40">
    <property type="entry name" value="lambda repressor-like DNA-binding domains"/>
    <property type="match status" value="1"/>
</dbReference>
<evidence type="ECO:0000259" key="1">
    <source>
        <dbReference type="PROSITE" id="PS50943"/>
    </source>
</evidence>
<dbReference type="InterPro" id="IPR010982">
    <property type="entry name" value="Lambda_DNA-bd_dom_sf"/>
</dbReference>
<dbReference type="InterPro" id="IPR001387">
    <property type="entry name" value="Cro/C1-type_HTH"/>
</dbReference>
<evidence type="ECO:0000313" key="2">
    <source>
        <dbReference type="EMBL" id="MBJ6362626.1"/>
    </source>
</evidence>
<dbReference type="SMART" id="SM00530">
    <property type="entry name" value="HTH_XRE"/>
    <property type="match status" value="1"/>
</dbReference>
<dbReference type="PROSITE" id="PS50943">
    <property type="entry name" value="HTH_CROC1"/>
    <property type="match status" value="1"/>
</dbReference>
<dbReference type="CDD" id="cd00093">
    <property type="entry name" value="HTH_XRE"/>
    <property type="match status" value="1"/>
</dbReference>
<dbReference type="Proteomes" id="UP000640274">
    <property type="component" value="Unassembled WGS sequence"/>
</dbReference>
<feature type="domain" description="HTH cro/C1-type" evidence="1">
    <location>
        <begin position="7"/>
        <end position="62"/>
    </location>
</feature>
<proteinExistence type="predicted"/>
<protein>
    <submittedName>
        <fullName evidence="2">Helix-turn-helix transcriptional regulator</fullName>
    </submittedName>
</protein>
<gene>
    <name evidence="2" type="ORF">JFN88_15505</name>
</gene>
<name>A0A934J0K1_9BACL</name>
<dbReference type="GO" id="GO:0003677">
    <property type="term" value="F:DNA binding"/>
    <property type="evidence" value="ECO:0007669"/>
    <property type="project" value="InterPro"/>
</dbReference>
<comment type="caution">
    <text evidence="2">The sequence shown here is derived from an EMBL/GenBank/DDBJ whole genome shotgun (WGS) entry which is preliminary data.</text>
</comment>
<evidence type="ECO:0000313" key="3">
    <source>
        <dbReference type="Proteomes" id="UP000640274"/>
    </source>
</evidence>
<keyword evidence="3" id="KW-1185">Reference proteome</keyword>
<dbReference type="SUPFAM" id="SSF47413">
    <property type="entry name" value="lambda repressor-like DNA-binding domains"/>
    <property type="match status" value="1"/>
</dbReference>
<accession>A0A934J0K1</accession>
<sequence length="68" mass="8034">MKIRLRLQEILDERNISQRQLSIKANMRPATINALCKETTDRIYISTLEQICKALNIHIHELIDMEDK</sequence>